<evidence type="ECO:0000256" key="6">
    <source>
        <dbReference type="ARBA" id="ARBA00023002"/>
    </source>
</evidence>
<dbReference type="SUPFAM" id="SSF102114">
    <property type="entry name" value="Radical SAM enzymes"/>
    <property type="match status" value="1"/>
</dbReference>
<dbReference type="InterPro" id="IPR007197">
    <property type="entry name" value="rSAM"/>
</dbReference>
<dbReference type="PROSITE" id="PS01087">
    <property type="entry name" value="RADICAL_ACTIVATING"/>
    <property type="match status" value="1"/>
</dbReference>
<dbReference type="InterPro" id="IPR058240">
    <property type="entry name" value="rSAM_sf"/>
</dbReference>
<keyword evidence="11" id="KW-1185">Reference proteome</keyword>
<dbReference type="SFLD" id="SFLDG01066">
    <property type="entry name" value="organic_radical-activating_enz"/>
    <property type="match status" value="1"/>
</dbReference>
<evidence type="ECO:0000313" key="11">
    <source>
        <dbReference type="Proteomes" id="UP000651208"/>
    </source>
</evidence>
<dbReference type="PIRSF" id="PIRSF000371">
    <property type="entry name" value="PFL_act_enz"/>
    <property type="match status" value="1"/>
</dbReference>
<gene>
    <name evidence="10" type="ORF">FcAc13_04135</name>
</gene>
<keyword evidence="4" id="KW-0949">S-adenosyl-L-methionine</keyword>
<dbReference type="PANTHER" id="PTHR30352">
    <property type="entry name" value="PYRUVATE FORMATE-LYASE-ACTIVATING ENZYME"/>
    <property type="match status" value="1"/>
</dbReference>
<evidence type="ECO:0000256" key="2">
    <source>
        <dbReference type="ARBA" id="ARBA00009777"/>
    </source>
</evidence>
<comment type="cofactor">
    <cofactor evidence="1">
        <name>[4Fe-4S] cluster</name>
        <dbReference type="ChEBI" id="CHEBI:49883"/>
    </cofactor>
</comment>
<keyword evidence="6" id="KW-0560">Oxidoreductase</keyword>
<dbReference type="InterPro" id="IPR012839">
    <property type="entry name" value="Organic_radical_activase"/>
</dbReference>
<dbReference type="SFLD" id="SFLDS00029">
    <property type="entry name" value="Radical_SAM"/>
    <property type="match status" value="1"/>
</dbReference>
<evidence type="ECO:0000256" key="4">
    <source>
        <dbReference type="ARBA" id="ARBA00022691"/>
    </source>
</evidence>
<dbReference type="Pfam" id="PF04055">
    <property type="entry name" value="Radical_SAM"/>
    <property type="match status" value="1"/>
</dbReference>
<dbReference type="Proteomes" id="UP000651208">
    <property type="component" value="Unassembled WGS sequence"/>
</dbReference>
<sequence>MIFNLQRYSTHDGPGIRTVIFFKGCSLSCFWCQNPESQSLKSEILYDKRLCIHDCQLCVKKIPQIFNKECEELTIDRAHFNEQLIENVKFVCPSLAISVCGEPQTVDEIMVVVNKDAPFYLRTNGGVTISGGEPFMQPDLIQQILQRCKEKNYHTAVETCLHVPWKYVEPSLPYLDLFLADLKHTDEKKFKEWTNGSVKRILDNFRQLSITGKAITVRVPIIQGFNADKSSMRSIIDFAANEITTHEIHFLPYHTLGINKYKMLDMPYYAPTEPLNDNELVDYAMHYAAEKKLTAVLRG</sequence>
<feature type="domain" description="Radical SAM core" evidence="9">
    <location>
        <begin position="11"/>
        <end position="290"/>
    </location>
</feature>
<dbReference type="InterPro" id="IPR013785">
    <property type="entry name" value="Aldolase_TIM"/>
</dbReference>
<dbReference type="RefSeq" id="WP_187754945.1">
    <property type="nucleotide sequence ID" value="NZ_JABURY010000010.1"/>
</dbReference>
<reference evidence="10 11" key="1">
    <citation type="submission" date="2020-06" db="EMBL/GenBank/DDBJ databases">
        <title>Frischella cerana isolated from Apis cerana gut homogenate.</title>
        <authorList>
            <person name="Wolter L.A."/>
            <person name="Suenami S."/>
            <person name="Miyazaki R."/>
        </authorList>
    </citation>
    <scope>NUCLEOTIDE SEQUENCE [LARGE SCALE GENOMIC DNA]</scope>
    <source>
        <strain evidence="10 11">Ac13</strain>
    </source>
</reference>
<keyword evidence="5" id="KW-0479">Metal-binding</keyword>
<evidence type="ECO:0000256" key="8">
    <source>
        <dbReference type="ARBA" id="ARBA00023014"/>
    </source>
</evidence>
<evidence type="ECO:0000256" key="1">
    <source>
        <dbReference type="ARBA" id="ARBA00001966"/>
    </source>
</evidence>
<dbReference type="Gene3D" id="3.20.20.70">
    <property type="entry name" value="Aldolase class I"/>
    <property type="match status" value="1"/>
</dbReference>
<dbReference type="CDD" id="cd01335">
    <property type="entry name" value="Radical_SAM"/>
    <property type="match status" value="1"/>
</dbReference>
<dbReference type="InterPro" id="IPR040074">
    <property type="entry name" value="BssD/PflA/YjjW"/>
</dbReference>
<dbReference type="InterPro" id="IPR034457">
    <property type="entry name" value="Organic_radical-activating"/>
</dbReference>
<keyword evidence="3" id="KW-0004">4Fe-4S</keyword>
<comment type="caution">
    <text evidence="10">The sequence shown here is derived from an EMBL/GenBank/DDBJ whole genome shotgun (WGS) entry which is preliminary data.</text>
</comment>
<dbReference type="PANTHER" id="PTHR30352:SF14">
    <property type="entry name" value="PYRUVATE FORMATE-LYASE 3-ACTIVATING ENZYME-RELATED"/>
    <property type="match status" value="1"/>
</dbReference>
<evidence type="ECO:0000256" key="5">
    <source>
        <dbReference type="ARBA" id="ARBA00022723"/>
    </source>
</evidence>
<dbReference type="NCBIfam" id="TIGR02494">
    <property type="entry name" value="PFLE_PFLC"/>
    <property type="match status" value="1"/>
</dbReference>
<dbReference type="EMBL" id="JABURY010000010">
    <property type="protein sequence ID" value="MBC9130494.1"/>
    <property type="molecule type" value="Genomic_DNA"/>
</dbReference>
<evidence type="ECO:0000313" key="10">
    <source>
        <dbReference type="EMBL" id="MBC9130494.1"/>
    </source>
</evidence>
<organism evidence="10 11">
    <name type="scientific">Frischella japonica</name>
    <dbReference type="NCBI Taxonomy" id="2741544"/>
    <lineage>
        <taxon>Bacteria</taxon>
        <taxon>Pseudomonadati</taxon>
        <taxon>Pseudomonadota</taxon>
        <taxon>Gammaproteobacteria</taxon>
        <taxon>Orbales</taxon>
        <taxon>Orbaceae</taxon>
        <taxon>Frischella</taxon>
    </lineage>
</organism>
<evidence type="ECO:0000256" key="7">
    <source>
        <dbReference type="ARBA" id="ARBA00023004"/>
    </source>
</evidence>
<proteinExistence type="inferred from homology"/>
<evidence type="ECO:0000259" key="9">
    <source>
        <dbReference type="PROSITE" id="PS51918"/>
    </source>
</evidence>
<dbReference type="SFLD" id="SFLDG01118">
    <property type="entry name" value="activating_enzymes__group_2"/>
    <property type="match status" value="1"/>
</dbReference>
<keyword evidence="8" id="KW-0411">Iron-sulfur</keyword>
<accession>A0ABR7QWE4</accession>
<protein>
    <submittedName>
        <fullName evidence="10">Glycyl-radical enzyme activating protein</fullName>
    </submittedName>
</protein>
<dbReference type="InterPro" id="IPR001989">
    <property type="entry name" value="Radical_activat_CS"/>
</dbReference>
<name>A0ABR7QWE4_9GAMM</name>
<keyword evidence="7" id="KW-0408">Iron</keyword>
<dbReference type="PROSITE" id="PS51918">
    <property type="entry name" value="RADICAL_SAM"/>
    <property type="match status" value="1"/>
</dbReference>
<comment type="similarity">
    <text evidence="2">Belongs to the organic radical-activating enzymes family.</text>
</comment>
<evidence type="ECO:0000256" key="3">
    <source>
        <dbReference type="ARBA" id="ARBA00022485"/>
    </source>
</evidence>